<dbReference type="Gene3D" id="1.10.10.60">
    <property type="entry name" value="Homeodomain-like"/>
    <property type="match status" value="2"/>
</dbReference>
<keyword evidence="3" id="KW-0804">Transcription</keyword>
<dbReference type="InterPro" id="IPR018062">
    <property type="entry name" value="HTH_AraC-typ_CS"/>
</dbReference>
<feature type="domain" description="HTH araC/xylS-type" evidence="4">
    <location>
        <begin position="161"/>
        <end position="259"/>
    </location>
</feature>
<dbReference type="InterPro" id="IPR009057">
    <property type="entry name" value="Homeodomain-like_sf"/>
</dbReference>
<keyword evidence="1" id="KW-0805">Transcription regulation</keyword>
<dbReference type="PROSITE" id="PS01124">
    <property type="entry name" value="HTH_ARAC_FAMILY_2"/>
    <property type="match status" value="1"/>
</dbReference>
<dbReference type="AlphaFoldDB" id="A0A9D1LVU7"/>
<dbReference type="SUPFAM" id="SSF46689">
    <property type="entry name" value="Homeodomain-like"/>
    <property type="match status" value="2"/>
</dbReference>
<accession>A0A9D1LVU7</accession>
<name>A0A9D1LVU7_9FIRM</name>
<gene>
    <name evidence="5" type="ORF">IAB04_06605</name>
</gene>
<evidence type="ECO:0000256" key="2">
    <source>
        <dbReference type="ARBA" id="ARBA00023125"/>
    </source>
</evidence>
<dbReference type="InterPro" id="IPR018771">
    <property type="entry name" value="PocR_dom"/>
</dbReference>
<dbReference type="SMART" id="SM00342">
    <property type="entry name" value="HTH_ARAC"/>
    <property type="match status" value="1"/>
</dbReference>
<dbReference type="Proteomes" id="UP000824111">
    <property type="component" value="Unassembled WGS sequence"/>
</dbReference>
<evidence type="ECO:0000259" key="4">
    <source>
        <dbReference type="PROSITE" id="PS01124"/>
    </source>
</evidence>
<dbReference type="EMBL" id="DVND01000168">
    <property type="protein sequence ID" value="HIU49018.1"/>
    <property type="molecule type" value="Genomic_DNA"/>
</dbReference>
<protein>
    <submittedName>
        <fullName evidence="5">PocR ligand-binding domain-containing protein</fullName>
    </submittedName>
</protein>
<dbReference type="PANTHER" id="PTHR43280:SF2">
    <property type="entry name" value="HTH-TYPE TRANSCRIPTIONAL REGULATOR EXSA"/>
    <property type="match status" value="1"/>
</dbReference>
<organism evidence="5 6">
    <name type="scientific">Candidatus Avimonoglobus intestinipullorum</name>
    <dbReference type="NCBI Taxonomy" id="2840699"/>
    <lineage>
        <taxon>Bacteria</taxon>
        <taxon>Bacillati</taxon>
        <taxon>Bacillota</taxon>
        <taxon>Clostridia</taxon>
        <taxon>Eubacteriales</taxon>
        <taxon>Candidatus Avimonoglobus</taxon>
    </lineage>
</organism>
<dbReference type="Pfam" id="PF12833">
    <property type="entry name" value="HTH_18"/>
    <property type="match status" value="1"/>
</dbReference>
<dbReference type="Pfam" id="PF10114">
    <property type="entry name" value="PocR"/>
    <property type="match status" value="1"/>
</dbReference>
<reference evidence="5" key="2">
    <citation type="journal article" date="2021" name="PeerJ">
        <title>Extensive microbial diversity within the chicken gut microbiome revealed by metagenomics and culture.</title>
        <authorList>
            <person name="Gilroy R."/>
            <person name="Ravi A."/>
            <person name="Getino M."/>
            <person name="Pursley I."/>
            <person name="Horton D.L."/>
            <person name="Alikhan N.F."/>
            <person name="Baker D."/>
            <person name="Gharbi K."/>
            <person name="Hall N."/>
            <person name="Watson M."/>
            <person name="Adriaenssens E.M."/>
            <person name="Foster-Nyarko E."/>
            <person name="Jarju S."/>
            <person name="Secka A."/>
            <person name="Antonio M."/>
            <person name="Oren A."/>
            <person name="Chaudhuri R.R."/>
            <person name="La Ragione R."/>
            <person name="Hildebrand F."/>
            <person name="Pallen M.J."/>
        </authorList>
    </citation>
    <scope>NUCLEOTIDE SEQUENCE</scope>
    <source>
        <strain evidence="5">ChiSjej4B22-9803</strain>
    </source>
</reference>
<dbReference type="InterPro" id="IPR018060">
    <property type="entry name" value="HTH_AraC"/>
</dbReference>
<keyword evidence="2" id="KW-0238">DNA-binding</keyword>
<dbReference type="PANTHER" id="PTHR43280">
    <property type="entry name" value="ARAC-FAMILY TRANSCRIPTIONAL REGULATOR"/>
    <property type="match status" value="1"/>
</dbReference>
<dbReference type="GO" id="GO:0003700">
    <property type="term" value="F:DNA-binding transcription factor activity"/>
    <property type="evidence" value="ECO:0007669"/>
    <property type="project" value="InterPro"/>
</dbReference>
<evidence type="ECO:0000313" key="6">
    <source>
        <dbReference type="Proteomes" id="UP000824111"/>
    </source>
</evidence>
<evidence type="ECO:0000313" key="5">
    <source>
        <dbReference type="EMBL" id="HIU49018.1"/>
    </source>
</evidence>
<evidence type="ECO:0000256" key="3">
    <source>
        <dbReference type="ARBA" id="ARBA00023163"/>
    </source>
</evidence>
<evidence type="ECO:0000256" key="1">
    <source>
        <dbReference type="ARBA" id="ARBA00023015"/>
    </source>
</evidence>
<reference evidence="5" key="1">
    <citation type="submission" date="2020-10" db="EMBL/GenBank/DDBJ databases">
        <authorList>
            <person name="Gilroy R."/>
        </authorList>
    </citation>
    <scope>NUCLEOTIDE SEQUENCE</scope>
    <source>
        <strain evidence="5">ChiSjej4B22-9803</strain>
    </source>
</reference>
<sequence length="275" mass="31187">LEQALHDFSTVTGINIAILDENFMHLNLRLGIPNRYCAYIQSTETGKYGCQCSDLELLEKCKKNRKAQYHICHAGLVDVAVPISYENKIIGYLILGQMKKDRTRTKPSACAADADKMNRFYEQLPLFDEKKINSVINIAVMLTKYILLEKMLYPVKNDVLAKAAQFINLHLSEPLDIKKISDGIGYSVSTLYKNFQKHHHCTVGAYISERRIDYAVRLLLETDRSIEDISQKTGFSSAPYFSKTFKDRLGVSPLKFRKNRLQAGRDTSADGALPP</sequence>
<dbReference type="InterPro" id="IPR020449">
    <property type="entry name" value="Tscrpt_reg_AraC-type_HTH"/>
</dbReference>
<feature type="non-terminal residue" evidence="5">
    <location>
        <position position="1"/>
    </location>
</feature>
<dbReference type="PRINTS" id="PR00032">
    <property type="entry name" value="HTHARAC"/>
</dbReference>
<dbReference type="PROSITE" id="PS00041">
    <property type="entry name" value="HTH_ARAC_FAMILY_1"/>
    <property type="match status" value="1"/>
</dbReference>
<proteinExistence type="predicted"/>
<comment type="caution">
    <text evidence="5">The sequence shown here is derived from an EMBL/GenBank/DDBJ whole genome shotgun (WGS) entry which is preliminary data.</text>
</comment>
<dbReference type="GO" id="GO:0043565">
    <property type="term" value="F:sequence-specific DNA binding"/>
    <property type="evidence" value="ECO:0007669"/>
    <property type="project" value="InterPro"/>
</dbReference>